<evidence type="ECO:0000256" key="1">
    <source>
        <dbReference type="ARBA" id="ARBA00011926"/>
    </source>
</evidence>
<accession>A0A836FJS3</accession>
<evidence type="ECO:0000313" key="9">
    <source>
        <dbReference type="EMBL" id="KAG5463842.1"/>
    </source>
</evidence>
<name>A0A836FJS3_9TRYP</name>
<dbReference type="Proteomes" id="UP000673552">
    <property type="component" value="Chromosome 36"/>
</dbReference>
<keyword evidence="2" id="KW-0489">Methyltransferase</keyword>
<comment type="caution">
    <text evidence="9">The sequence shown here is derived from an EMBL/GenBank/DDBJ whole genome shotgun (WGS) entry which is preliminary data.</text>
</comment>
<keyword evidence="4" id="KW-0949">S-adenosyl-L-methionine</keyword>
<evidence type="ECO:0000256" key="6">
    <source>
        <dbReference type="ARBA" id="ARBA00023042"/>
    </source>
</evidence>
<feature type="domain" description="MRNA cap 0 methyltransferase" evidence="8">
    <location>
        <begin position="23"/>
        <end position="319"/>
    </location>
</feature>
<organism evidence="9 10">
    <name type="scientific">Leishmania martiniquensis</name>
    <dbReference type="NCBI Taxonomy" id="1580590"/>
    <lineage>
        <taxon>Eukaryota</taxon>
        <taxon>Discoba</taxon>
        <taxon>Euglenozoa</taxon>
        <taxon>Kinetoplastea</taxon>
        <taxon>Metakinetoplastina</taxon>
        <taxon>Trypanosomatida</taxon>
        <taxon>Trypanosomatidae</taxon>
        <taxon>Leishmaniinae</taxon>
        <taxon>Leishmania</taxon>
    </lineage>
</organism>
<evidence type="ECO:0000256" key="3">
    <source>
        <dbReference type="ARBA" id="ARBA00022679"/>
    </source>
</evidence>
<dbReference type="GO" id="GO:0003723">
    <property type="term" value="F:RNA binding"/>
    <property type="evidence" value="ECO:0007669"/>
    <property type="project" value="UniProtKB-KW"/>
</dbReference>
<proteinExistence type="predicted"/>
<dbReference type="AlphaFoldDB" id="A0A836FJS3"/>
<evidence type="ECO:0000313" key="10">
    <source>
        <dbReference type="Proteomes" id="UP000673552"/>
    </source>
</evidence>
<dbReference type="InterPro" id="IPR004971">
    <property type="entry name" value="mRNA_G-N7_MeTrfase_dom"/>
</dbReference>
<dbReference type="FunFam" id="3.40.50.150:FF:000618">
    <property type="entry name" value="Putative mRNA capping methyltransferase"/>
    <property type="match status" value="1"/>
</dbReference>
<dbReference type="InterPro" id="IPR029063">
    <property type="entry name" value="SAM-dependent_MTases_sf"/>
</dbReference>
<dbReference type="RefSeq" id="XP_067173779.1">
    <property type="nucleotide sequence ID" value="XM_067317674.1"/>
</dbReference>
<dbReference type="EC" id="2.1.1.56" evidence="1"/>
<dbReference type="GO" id="GO:0004482">
    <property type="term" value="F:mRNA 5'-cap (guanine-N7-)-methyltransferase activity"/>
    <property type="evidence" value="ECO:0007669"/>
    <property type="project" value="UniProtKB-EC"/>
</dbReference>
<evidence type="ECO:0000256" key="7">
    <source>
        <dbReference type="ARBA" id="ARBA00044712"/>
    </source>
</evidence>
<keyword evidence="6" id="KW-0506">mRNA capping</keyword>
<dbReference type="SUPFAM" id="SSF53335">
    <property type="entry name" value="S-adenosyl-L-methionine-dependent methyltransferases"/>
    <property type="match status" value="1"/>
</dbReference>
<keyword evidence="5" id="KW-0694">RNA-binding</keyword>
<dbReference type="OrthoDB" id="10248867at2759"/>
<dbReference type="InterPro" id="IPR039753">
    <property type="entry name" value="RG7MT1"/>
</dbReference>
<protein>
    <recommendedName>
        <fullName evidence="1">mRNA (guanine-N(7))-methyltransferase</fullName>
        <ecNumber evidence="1">2.1.1.56</ecNumber>
    </recommendedName>
</protein>
<sequence>MPKHPAAVAYDDVTRKRKDDRSSQQVAFRHFNNFVKKRLIQFSLDSALASAAASPAEGAAVLDLASGRGGDLGKWLFMQSPAQNDPRAPSDTLHTSFYDCYDVSVECINEAERRWKEMVAAMERPPRCCASFTVADCFTESFLRHTLPTSPHFGRYSVVTIQFAFHYACKSLHLVREVFSAVSRALAPGGVVLITTVDITMLSKRVAEGMMGNELYRIAFPDPPEYAVASDGSTVLVTGTGYHFHLEGFVDCLEYVVPYDAVVQIASESQLRLCELMSKPFSEFVPDYSANWKANKGNKLSQAELELVTLYRTLCFQKQSLVV</sequence>
<evidence type="ECO:0000256" key="5">
    <source>
        <dbReference type="ARBA" id="ARBA00022884"/>
    </source>
</evidence>
<dbReference type="Pfam" id="PF03291">
    <property type="entry name" value="mRNA_G-N7_MeTrfase"/>
    <property type="match status" value="1"/>
</dbReference>
<gene>
    <name evidence="9" type="ORF">LSCM1_00013</name>
</gene>
<evidence type="ECO:0000256" key="4">
    <source>
        <dbReference type="ARBA" id="ARBA00022691"/>
    </source>
</evidence>
<evidence type="ECO:0000259" key="8">
    <source>
        <dbReference type="PROSITE" id="PS51562"/>
    </source>
</evidence>
<comment type="catalytic activity">
    <reaction evidence="7">
        <text>a 5'-end (5'-triphosphoguanosine)-ribonucleoside in mRNA + S-adenosyl-L-methionine = a 5'-end (N(7)-methyl 5'-triphosphoguanosine)-ribonucleoside in mRNA + S-adenosyl-L-homocysteine</text>
        <dbReference type="Rhea" id="RHEA:67008"/>
        <dbReference type="Rhea" id="RHEA-COMP:17166"/>
        <dbReference type="Rhea" id="RHEA-COMP:17167"/>
        <dbReference type="ChEBI" id="CHEBI:57856"/>
        <dbReference type="ChEBI" id="CHEBI:59789"/>
        <dbReference type="ChEBI" id="CHEBI:156461"/>
        <dbReference type="ChEBI" id="CHEBI:167617"/>
        <dbReference type="EC" id="2.1.1.56"/>
    </reaction>
</comment>
<keyword evidence="6" id="KW-0507">mRNA processing</keyword>
<reference evidence="9 10" key="1">
    <citation type="submission" date="2021-03" db="EMBL/GenBank/DDBJ databases">
        <title>Leishmania (Mundinia) martiniquensis Genome sequencing and assembly.</title>
        <authorList>
            <person name="Almutairi H."/>
            <person name="Gatherer D."/>
        </authorList>
    </citation>
    <scope>NUCLEOTIDE SEQUENCE [LARGE SCALE GENOMIC DNA]</scope>
    <source>
        <strain evidence="9">LSCM1</strain>
    </source>
</reference>
<dbReference type="PANTHER" id="PTHR12189">
    <property type="entry name" value="MRNA GUANINE-7- METHYLTRANSFERASE"/>
    <property type="match status" value="1"/>
</dbReference>
<dbReference type="GeneID" id="92510186"/>
<dbReference type="GO" id="GO:0005634">
    <property type="term" value="C:nucleus"/>
    <property type="evidence" value="ECO:0007669"/>
    <property type="project" value="TreeGrafter"/>
</dbReference>
<keyword evidence="3" id="KW-0808">Transferase</keyword>
<dbReference type="KEGG" id="lmat:92510186"/>
<keyword evidence="10" id="KW-1185">Reference proteome</keyword>
<evidence type="ECO:0000256" key="2">
    <source>
        <dbReference type="ARBA" id="ARBA00022603"/>
    </source>
</evidence>
<dbReference type="Gene3D" id="3.40.50.150">
    <property type="entry name" value="Vaccinia Virus protein VP39"/>
    <property type="match status" value="1"/>
</dbReference>
<dbReference type="PROSITE" id="PS51562">
    <property type="entry name" value="RNA_CAP0_MT"/>
    <property type="match status" value="1"/>
</dbReference>
<dbReference type="PANTHER" id="PTHR12189:SF1">
    <property type="entry name" value="MRNA (GUANINE-N(7))-METHYLTRANSFERASE"/>
    <property type="match status" value="1"/>
</dbReference>
<dbReference type="EMBL" id="JAFEUZ010000036">
    <property type="protein sequence ID" value="KAG5463842.1"/>
    <property type="molecule type" value="Genomic_DNA"/>
</dbReference>